<evidence type="ECO:0000256" key="8">
    <source>
        <dbReference type="ARBA" id="ARBA00031282"/>
    </source>
</evidence>
<dbReference type="RefSeq" id="WP_090564758.1">
    <property type="nucleotide sequence ID" value="NZ_FMXZ01000007.1"/>
</dbReference>
<dbReference type="InterPro" id="IPR027443">
    <property type="entry name" value="IPNS-like_sf"/>
</dbReference>
<dbReference type="EC" id="1.13.12.19" evidence="4"/>
<reference evidence="13 14" key="1">
    <citation type="submission" date="2016-10" db="EMBL/GenBank/DDBJ databases">
        <authorList>
            <person name="de Groot N.N."/>
        </authorList>
    </citation>
    <scope>NUCLEOTIDE SEQUENCE [LARGE SCALE GENOMIC DNA]</scope>
    <source>
        <strain evidence="13 14">CPCC 100156</strain>
    </source>
</reference>
<evidence type="ECO:0000256" key="2">
    <source>
        <dbReference type="ARBA" id="ARBA00004767"/>
    </source>
</evidence>
<dbReference type="OrthoDB" id="21825at2"/>
<comment type="cofactor">
    <cofactor evidence="1">
        <name>Fe(2+)</name>
        <dbReference type="ChEBI" id="CHEBI:29033"/>
    </cofactor>
</comment>
<evidence type="ECO:0000256" key="11">
    <source>
        <dbReference type="RuleBase" id="RU003682"/>
    </source>
</evidence>
<evidence type="ECO:0000256" key="10">
    <source>
        <dbReference type="ARBA" id="ARBA00049359"/>
    </source>
</evidence>
<dbReference type="PROSITE" id="PS51471">
    <property type="entry name" value="FE2OG_OXY"/>
    <property type="match status" value="1"/>
</dbReference>
<dbReference type="PRINTS" id="PR00682">
    <property type="entry name" value="IPNSYNTHASE"/>
</dbReference>
<evidence type="ECO:0000259" key="12">
    <source>
        <dbReference type="PROSITE" id="PS51471"/>
    </source>
</evidence>
<keyword evidence="11" id="KW-0408">Iron</keyword>
<dbReference type="GO" id="GO:0046872">
    <property type="term" value="F:metal ion binding"/>
    <property type="evidence" value="ECO:0007669"/>
    <property type="project" value="UniProtKB-KW"/>
</dbReference>
<comment type="pathway">
    <text evidence="2">Alkene biosynthesis; ethylene biosynthesis via 2-oxoglutarate.</text>
</comment>
<evidence type="ECO:0000256" key="3">
    <source>
        <dbReference type="ARBA" id="ARBA00012293"/>
    </source>
</evidence>
<dbReference type="InterPro" id="IPR050231">
    <property type="entry name" value="Iron_ascorbate_oxido_reductase"/>
</dbReference>
<dbReference type="EC" id="1.14.20.7" evidence="3"/>
<sequence>MSQAAATAEGPEGRIPVLDIGPALAGAPGAMEALAGSIARSCEDTGFLVLANHGVPTALVEGCFAAAAEFFALPEEEKLALKVGQLNLGFLPTGAQVIRTSTIHNNTKPNLNESFYISRDYAPDDPDILAGKPMIGLNRWPPALPGFRPATMAYYTAMLGLAQRMLPAFALALGLRPDYFAEDFTEPSCTLRLIRYQPQPEPEADRFGFAPHIDTNFITFLAQSALPGLEVRTREGEWLRPPAIPGTFVVNTAEMLGRYSNDRFAPTPHRVVNTNREMRYAIPFFFGPGNDAIIKVVPSCIGPGNPPKYEPLRYLDHRQKLNRTNFAHRQQMP</sequence>
<evidence type="ECO:0000256" key="4">
    <source>
        <dbReference type="ARBA" id="ARBA00012531"/>
    </source>
</evidence>
<dbReference type="InterPro" id="IPR005123">
    <property type="entry name" value="Oxoglu/Fe-dep_dioxygenase_dom"/>
</dbReference>
<proteinExistence type="inferred from homology"/>
<dbReference type="Proteomes" id="UP000198925">
    <property type="component" value="Unassembled WGS sequence"/>
</dbReference>
<keyword evidence="11" id="KW-0560">Oxidoreductase</keyword>
<evidence type="ECO:0000256" key="6">
    <source>
        <dbReference type="ARBA" id="ARBA00022666"/>
    </source>
</evidence>
<feature type="domain" description="Fe2OG dioxygenase" evidence="12">
    <location>
        <begin position="187"/>
        <end position="288"/>
    </location>
</feature>
<comment type="catalytic activity">
    <reaction evidence="10">
        <text>L-arginine + 2-oxoglutarate + O2 = guanidine + L-glutamate 5-semialdehyde + succinate + CO2</text>
        <dbReference type="Rhea" id="RHEA:31535"/>
        <dbReference type="ChEBI" id="CHEBI:15379"/>
        <dbReference type="ChEBI" id="CHEBI:16526"/>
        <dbReference type="ChEBI" id="CHEBI:16810"/>
        <dbReference type="ChEBI" id="CHEBI:30031"/>
        <dbReference type="ChEBI" id="CHEBI:30087"/>
        <dbReference type="ChEBI" id="CHEBI:32682"/>
        <dbReference type="ChEBI" id="CHEBI:58066"/>
        <dbReference type="EC" id="1.14.20.7"/>
    </reaction>
</comment>
<comment type="catalytic activity">
    <reaction evidence="9">
        <text>2-oxoglutarate + O2 + 2 H(+) = ethene + 3 CO2 + H2O</text>
        <dbReference type="Rhea" id="RHEA:31523"/>
        <dbReference type="ChEBI" id="CHEBI:15377"/>
        <dbReference type="ChEBI" id="CHEBI:15378"/>
        <dbReference type="ChEBI" id="CHEBI:15379"/>
        <dbReference type="ChEBI" id="CHEBI:16526"/>
        <dbReference type="ChEBI" id="CHEBI:16810"/>
        <dbReference type="ChEBI" id="CHEBI:18153"/>
        <dbReference type="EC" id="1.13.12.19"/>
    </reaction>
</comment>
<keyword evidence="6" id="KW-0266">Ethylene biosynthesis</keyword>
<comment type="similarity">
    <text evidence="11">Belongs to the iron/ascorbate-dependent oxidoreductase family.</text>
</comment>
<dbReference type="Pfam" id="PF14226">
    <property type="entry name" value="DIOX_N"/>
    <property type="match status" value="1"/>
</dbReference>
<dbReference type="Pfam" id="PF03171">
    <property type="entry name" value="2OG-FeII_Oxy"/>
    <property type="match status" value="1"/>
</dbReference>
<dbReference type="InterPro" id="IPR044861">
    <property type="entry name" value="IPNS-like_FE2OG_OXY"/>
</dbReference>
<dbReference type="SUPFAM" id="SSF51197">
    <property type="entry name" value="Clavaminate synthase-like"/>
    <property type="match status" value="1"/>
</dbReference>
<evidence type="ECO:0000313" key="13">
    <source>
        <dbReference type="EMBL" id="SDC70378.1"/>
    </source>
</evidence>
<gene>
    <name evidence="13" type="ORF">SAMN04487779_1002118</name>
</gene>
<dbReference type="InterPro" id="IPR026992">
    <property type="entry name" value="DIOX_N"/>
</dbReference>
<evidence type="ECO:0000256" key="5">
    <source>
        <dbReference type="ARBA" id="ARBA00019045"/>
    </source>
</evidence>
<accession>A0A1G6NRM3</accession>
<evidence type="ECO:0000256" key="7">
    <source>
        <dbReference type="ARBA" id="ARBA00031011"/>
    </source>
</evidence>
<dbReference type="GO" id="GO:0102276">
    <property type="term" value="F:2-oxoglutarate oxygenase/decarboxylase (ethylene-forming) activity"/>
    <property type="evidence" value="ECO:0007669"/>
    <property type="project" value="UniProtKB-EC"/>
</dbReference>
<dbReference type="PANTHER" id="PTHR47990">
    <property type="entry name" value="2-OXOGLUTARATE (2OG) AND FE(II)-DEPENDENT OXYGENASE SUPERFAMILY PROTEIN-RELATED"/>
    <property type="match status" value="1"/>
</dbReference>
<dbReference type="EMBL" id="FMZX01000002">
    <property type="protein sequence ID" value="SDC70378.1"/>
    <property type="molecule type" value="Genomic_DNA"/>
</dbReference>
<evidence type="ECO:0000256" key="1">
    <source>
        <dbReference type="ARBA" id="ARBA00001954"/>
    </source>
</evidence>
<organism evidence="13 14">
    <name type="scientific">Belnapia rosea</name>
    <dbReference type="NCBI Taxonomy" id="938405"/>
    <lineage>
        <taxon>Bacteria</taxon>
        <taxon>Pseudomonadati</taxon>
        <taxon>Pseudomonadota</taxon>
        <taxon>Alphaproteobacteria</taxon>
        <taxon>Acetobacterales</taxon>
        <taxon>Roseomonadaceae</taxon>
        <taxon>Belnapia</taxon>
    </lineage>
</organism>
<dbReference type="AlphaFoldDB" id="A0A1G6NRM3"/>
<keyword evidence="11" id="KW-0479">Metal-binding</keyword>
<dbReference type="STRING" id="938405.SAMN02927895_02886"/>
<keyword evidence="14" id="KW-1185">Reference proteome</keyword>
<name>A0A1G6NRM3_9PROT</name>
<dbReference type="GO" id="GO:0009693">
    <property type="term" value="P:ethylene biosynthetic process"/>
    <property type="evidence" value="ECO:0007669"/>
    <property type="project" value="UniProtKB-KW"/>
</dbReference>
<evidence type="ECO:0000256" key="9">
    <source>
        <dbReference type="ARBA" id="ARBA00047725"/>
    </source>
</evidence>
<protein>
    <recommendedName>
        <fullName evidence="5">2-oxoglutarate-dependent ethylene/succinate-forming enzyme</fullName>
        <ecNumber evidence="4">1.13.12.19</ecNumber>
        <ecNumber evidence="3">1.14.20.7</ecNumber>
    </recommendedName>
    <alternativeName>
        <fullName evidence="7">2-oxoglutarate dioxygenase (ethylene-forming)</fullName>
    </alternativeName>
    <alternativeName>
        <fullName evidence="8">2-oxoglutarate/L-arginine monooxygenase/decarboxylase (succinate-forming)</fullName>
    </alternativeName>
</protein>
<dbReference type="Gene3D" id="2.60.120.330">
    <property type="entry name" value="B-lactam Antibiotic, Isopenicillin N Synthase, Chain"/>
    <property type="match status" value="1"/>
</dbReference>
<evidence type="ECO:0000313" key="14">
    <source>
        <dbReference type="Proteomes" id="UP000198925"/>
    </source>
</evidence>